<feature type="transmembrane region" description="Helical" evidence="1">
    <location>
        <begin position="66"/>
        <end position="85"/>
    </location>
</feature>
<name>A0A6J4G7K2_9FLAO</name>
<keyword evidence="3" id="KW-1185">Reference proteome</keyword>
<gene>
    <name evidence="2" type="ORF">FLA105534_00469</name>
</gene>
<evidence type="ECO:0008006" key="4">
    <source>
        <dbReference type="Google" id="ProtNLM"/>
    </source>
</evidence>
<protein>
    <recommendedName>
        <fullName evidence="4">DoxX family protein</fullName>
    </recommendedName>
</protein>
<dbReference type="AlphaFoldDB" id="A0A6J4G7K2"/>
<sequence length="118" mass="13311">MLRIIHSGLLLFVVFMGIKQGYGMISGSPEIVKMLEDLSFNKTEILLFGIVTLIGAILILHPKTFFMGNLIMGATIVLLIFLQIQNQNIKGAVIEIPFLLMNIILVYWKYPFSKVLLN</sequence>
<organism evidence="2 3">
    <name type="scientific">Flavobacterium bizetiae</name>
    <dbReference type="NCBI Taxonomy" id="2704140"/>
    <lineage>
        <taxon>Bacteria</taxon>
        <taxon>Pseudomonadati</taxon>
        <taxon>Bacteroidota</taxon>
        <taxon>Flavobacteriia</taxon>
        <taxon>Flavobacteriales</taxon>
        <taxon>Flavobacteriaceae</taxon>
        <taxon>Flavobacterium</taxon>
    </lineage>
</organism>
<feature type="transmembrane region" description="Helical" evidence="1">
    <location>
        <begin position="39"/>
        <end position="59"/>
    </location>
</feature>
<proteinExistence type="predicted"/>
<keyword evidence="1" id="KW-0812">Transmembrane</keyword>
<evidence type="ECO:0000313" key="2">
    <source>
        <dbReference type="EMBL" id="CAA9195033.1"/>
    </source>
</evidence>
<feature type="transmembrane region" description="Helical" evidence="1">
    <location>
        <begin position="91"/>
        <end position="108"/>
    </location>
</feature>
<dbReference type="EMBL" id="CADCSU010000032">
    <property type="protein sequence ID" value="CAA9195033.1"/>
    <property type="molecule type" value="Genomic_DNA"/>
</dbReference>
<dbReference type="Proteomes" id="UP000479938">
    <property type="component" value="Unassembled WGS sequence"/>
</dbReference>
<accession>A0A6J4G7K2</accession>
<evidence type="ECO:0000256" key="1">
    <source>
        <dbReference type="SAM" id="Phobius"/>
    </source>
</evidence>
<evidence type="ECO:0000313" key="3">
    <source>
        <dbReference type="Proteomes" id="UP000479938"/>
    </source>
</evidence>
<keyword evidence="1" id="KW-0472">Membrane</keyword>
<reference evidence="2 3" key="1">
    <citation type="submission" date="2020-02" db="EMBL/GenBank/DDBJ databases">
        <authorList>
            <person name="Criscuolo A."/>
        </authorList>
    </citation>
    <scope>NUCLEOTIDE SEQUENCE [LARGE SCALE GENOMIC DNA]</scope>
    <source>
        <strain evidence="2">CIP105534</strain>
    </source>
</reference>
<keyword evidence="1" id="KW-1133">Transmembrane helix</keyword>